<dbReference type="EMBL" id="JBBMER010000003">
    <property type="protein sequence ID" value="MEQ2379154.1"/>
    <property type="molecule type" value="Genomic_DNA"/>
</dbReference>
<evidence type="ECO:0000313" key="4">
    <source>
        <dbReference type="EMBL" id="MEQ2379154.1"/>
    </source>
</evidence>
<feature type="domain" description="PurM-like N-terminal" evidence="2">
    <location>
        <begin position="51"/>
        <end position="134"/>
    </location>
</feature>
<evidence type="ECO:0000313" key="5">
    <source>
        <dbReference type="Proteomes" id="UP001442364"/>
    </source>
</evidence>
<reference evidence="4 5" key="1">
    <citation type="submission" date="2024-03" db="EMBL/GenBank/DDBJ databases">
        <title>Human intestinal bacterial collection.</title>
        <authorList>
            <person name="Pauvert C."/>
            <person name="Hitch T.C.A."/>
            <person name="Clavel T."/>
        </authorList>
    </citation>
    <scope>NUCLEOTIDE SEQUENCE [LARGE SCALE GENOMIC DNA]</scope>
    <source>
        <strain evidence="4 5">CLA-AA-H255</strain>
    </source>
</reference>
<organism evidence="4 5">
    <name type="scientific">[Lactobacillus] rogosae</name>
    <dbReference type="NCBI Taxonomy" id="706562"/>
    <lineage>
        <taxon>Bacteria</taxon>
        <taxon>Bacillati</taxon>
        <taxon>Bacillota</taxon>
        <taxon>Clostridia</taxon>
        <taxon>Lachnospirales</taxon>
        <taxon>Lachnospiraceae</taxon>
        <taxon>Lachnospira</taxon>
    </lineage>
</organism>
<protein>
    <submittedName>
        <fullName evidence="4">AIR synthase related protein</fullName>
    </submittedName>
</protein>
<accession>A0ABV1BTS8</accession>
<keyword evidence="5" id="KW-1185">Reference proteome</keyword>
<dbReference type="PANTHER" id="PTHR30303:SF4">
    <property type="entry name" value="HYDROGENASE EXPRESSION_FORMATION PROTEIN HYPE"/>
    <property type="match status" value="1"/>
</dbReference>
<dbReference type="Gene3D" id="3.30.1330.10">
    <property type="entry name" value="PurM-like, N-terminal domain"/>
    <property type="match status" value="1"/>
</dbReference>
<evidence type="ECO:0000256" key="1">
    <source>
        <dbReference type="ARBA" id="ARBA00006243"/>
    </source>
</evidence>
<dbReference type="Pfam" id="PF00586">
    <property type="entry name" value="AIRS"/>
    <property type="match status" value="1"/>
</dbReference>
<gene>
    <name evidence="4" type="ORF">WMO14_04560</name>
</gene>
<proteinExistence type="inferred from homology"/>
<dbReference type="InterPro" id="IPR010918">
    <property type="entry name" value="PurM-like_C_dom"/>
</dbReference>
<dbReference type="Pfam" id="PF02769">
    <property type="entry name" value="AIRS_C"/>
    <property type="match status" value="1"/>
</dbReference>
<name>A0ABV1BTS8_9FIRM</name>
<dbReference type="SUPFAM" id="SSF56042">
    <property type="entry name" value="PurM C-terminal domain-like"/>
    <property type="match status" value="1"/>
</dbReference>
<dbReference type="InterPro" id="IPR036676">
    <property type="entry name" value="PurM-like_C_sf"/>
</dbReference>
<dbReference type="PANTHER" id="PTHR30303">
    <property type="entry name" value="HYDROGENASE ISOENZYMES FORMATION PROTEIN HYPE"/>
    <property type="match status" value="1"/>
</dbReference>
<dbReference type="RefSeq" id="WP_055173861.1">
    <property type="nucleotide sequence ID" value="NZ_DAWDIQ010000007.1"/>
</dbReference>
<dbReference type="Gene3D" id="3.90.650.10">
    <property type="entry name" value="PurM-like C-terminal domain"/>
    <property type="match status" value="1"/>
</dbReference>
<sequence length="323" mass="35209">MKLGKVSDTILSRSVLKPLNTVRGQKVTRMDIGQDVSEVDIREQGVDKTLLSATACGYMPLIKAVNNIYAAGGTPIAASDCIVMPEQAREIRIREVIAGLTRQAAVTEVPIAGGHTTVSASVSEPVVTVTVQGLREDNRNVIEAGQHIIAAGCIGISGVKQLVETDEQAVYERYSKDWVSKAVGEDTDMYIGGMVQLLRDNGINCYMHDVSEGGIFGALWDMCEYGNVGLDVDIRSIPVRQEIIEICELFNVNPYELQSLGCLLMTADNDCDIINILNSNNIPAAVIGRIVNGNQRILHNKDEERFLTLPNQDEIFSCIKTAQ</sequence>
<comment type="similarity">
    <text evidence="1">Belongs to the HypE family.</text>
</comment>
<dbReference type="InterPro" id="IPR036921">
    <property type="entry name" value="PurM-like_N_sf"/>
</dbReference>
<evidence type="ECO:0000259" key="3">
    <source>
        <dbReference type="Pfam" id="PF02769"/>
    </source>
</evidence>
<dbReference type="SUPFAM" id="SSF55326">
    <property type="entry name" value="PurM N-terminal domain-like"/>
    <property type="match status" value="1"/>
</dbReference>
<dbReference type="InterPro" id="IPR011854">
    <property type="entry name" value="HypE"/>
</dbReference>
<dbReference type="Proteomes" id="UP001442364">
    <property type="component" value="Unassembled WGS sequence"/>
</dbReference>
<comment type="caution">
    <text evidence="4">The sequence shown here is derived from an EMBL/GenBank/DDBJ whole genome shotgun (WGS) entry which is preliminary data.</text>
</comment>
<dbReference type="InterPro" id="IPR016188">
    <property type="entry name" value="PurM-like_N"/>
</dbReference>
<evidence type="ECO:0000259" key="2">
    <source>
        <dbReference type="Pfam" id="PF00586"/>
    </source>
</evidence>
<feature type="domain" description="PurM-like C-terminal" evidence="3">
    <location>
        <begin position="201"/>
        <end position="294"/>
    </location>
</feature>